<comment type="similarity">
    <text evidence="2">In the C-terminal section; belongs to the protein kinase superfamily. Ser/Thr protein kinase family.</text>
</comment>
<dbReference type="EMBL" id="ASHM01019551">
    <property type="protein sequence ID" value="PNY00968.1"/>
    <property type="molecule type" value="Genomic_DNA"/>
</dbReference>
<dbReference type="GO" id="GO:0030246">
    <property type="term" value="F:carbohydrate binding"/>
    <property type="evidence" value="ECO:0007669"/>
    <property type="project" value="UniProtKB-KW"/>
</dbReference>
<dbReference type="PROSITE" id="PS00107">
    <property type="entry name" value="PROTEIN_KINASE_ATP"/>
    <property type="match status" value="1"/>
</dbReference>
<comment type="catalytic activity">
    <reaction evidence="9">
        <text>L-threonyl-[protein] + ATP = O-phospho-L-threonyl-[protein] + ADP + H(+)</text>
        <dbReference type="Rhea" id="RHEA:46608"/>
        <dbReference type="Rhea" id="RHEA-COMP:11060"/>
        <dbReference type="Rhea" id="RHEA-COMP:11605"/>
        <dbReference type="ChEBI" id="CHEBI:15378"/>
        <dbReference type="ChEBI" id="CHEBI:30013"/>
        <dbReference type="ChEBI" id="CHEBI:30616"/>
        <dbReference type="ChEBI" id="CHEBI:61977"/>
        <dbReference type="ChEBI" id="CHEBI:456216"/>
        <dbReference type="EC" id="2.7.11.1"/>
    </reaction>
</comment>
<dbReference type="InterPro" id="IPR017441">
    <property type="entry name" value="Protein_kinase_ATP_BS"/>
</dbReference>
<keyword evidence="7 14" id="KW-0418">Kinase</keyword>
<dbReference type="SUPFAM" id="SSF56112">
    <property type="entry name" value="Protein kinase-like (PK-like)"/>
    <property type="match status" value="1"/>
</dbReference>
<reference evidence="14 15" key="1">
    <citation type="journal article" date="2014" name="Am. J. Bot.">
        <title>Genome assembly and annotation for red clover (Trifolium pratense; Fabaceae).</title>
        <authorList>
            <person name="Istvanek J."/>
            <person name="Jaros M."/>
            <person name="Krenek A."/>
            <person name="Repkova J."/>
        </authorList>
    </citation>
    <scope>NUCLEOTIDE SEQUENCE [LARGE SCALE GENOMIC DNA]</scope>
    <source>
        <strain evidence="15">cv. Tatra</strain>
        <tissue evidence="14">Young leaves</tissue>
    </source>
</reference>
<keyword evidence="14" id="KW-0430">Lectin</keyword>
<dbReference type="Gene3D" id="3.30.200.20">
    <property type="entry name" value="Phosphorylase Kinase, domain 1"/>
    <property type="match status" value="1"/>
</dbReference>
<keyword evidence="14" id="KW-0675">Receptor</keyword>
<evidence type="ECO:0000313" key="14">
    <source>
        <dbReference type="EMBL" id="PNY00968.1"/>
    </source>
</evidence>
<dbReference type="InterPro" id="IPR050528">
    <property type="entry name" value="L-type_Lectin-RKs"/>
</dbReference>
<reference evidence="14 15" key="2">
    <citation type="journal article" date="2017" name="Front. Plant Sci.">
        <title>Gene Classification and Mining of Molecular Markers Useful in Red Clover (Trifolium pratense) Breeding.</title>
        <authorList>
            <person name="Istvanek J."/>
            <person name="Dluhosova J."/>
            <person name="Dluhos P."/>
            <person name="Patkova L."/>
            <person name="Nedelnik J."/>
            <person name="Repkova J."/>
        </authorList>
    </citation>
    <scope>NUCLEOTIDE SEQUENCE [LARGE SCALE GENOMIC DNA]</scope>
    <source>
        <strain evidence="15">cv. Tatra</strain>
        <tissue evidence="14">Young leaves</tissue>
    </source>
</reference>
<dbReference type="InterPro" id="IPR000719">
    <property type="entry name" value="Prot_kinase_dom"/>
</dbReference>
<evidence type="ECO:0000313" key="15">
    <source>
        <dbReference type="Proteomes" id="UP000236291"/>
    </source>
</evidence>
<dbReference type="InterPro" id="IPR011009">
    <property type="entry name" value="Kinase-like_dom_sf"/>
</dbReference>
<dbReference type="PANTHER" id="PTHR27007">
    <property type="match status" value="1"/>
</dbReference>
<keyword evidence="5" id="KW-0808">Transferase</keyword>
<evidence type="ECO:0000256" key="10">
    <source>
        <dbReference type="ARBA" id="ARBA00048679"/>
    </source>
</evidence>
<evidence type="ECO:0000256" key="1">
    <source>
        <dbReference type="ARBA" id="ARBA00008536"/>
    </source>
</evidence>
<evidence type="ECO:0000256" key="2">
    <source>
        <dbReference type="ARBA" id="ARBA00010217"/>
    </source>
</evidence>
<keyword evidence="4 12" id="KW-0723">Serine/threonine-protein kinase</keyword>
<comment type="similarity">
    <text evidence="12">Belongs to the protein kinase superfamily.</text>
</comment>
<organism evidence="14 15">
    <name type="scientific">Trifolium pratense</name>
    <name type="common">Red clover</name>
    <dbReference type="NCBI Taxonomy" id="57577"/>
    <lineage>
        <taxon>Eukaryota</taxon>
        <taxon>Viridiplantae</taxon>
        <taxon>Streptophyta</taxon>
        <taxon>Embryophyta</taxon>
        <taxon>Tracheophyta</taxon>
        <taxon>Spermatophyta</taxon>
        <taxon>Magnoliopsida</taxon>
        <taxon>eudicotyledons</taxon>
        <taxon>Gunneridae</taxon>
        <taxon>Pentapetalae</taxon>
        <taxon>rosids</taxon>
        <taxon>fabids</taxon>
        <taxon>Fabales</taxon>
        <taxon>Fabaceae</taxon>
        <taxon>Papilionoideae</taxon>
        <taxon>50 kb inversion clade</taxon>
        <taxon>NPAAA clade</taxon>
        <taxon>Hologalegina</taxon>
        <taxon>IRL clade</taxon>
        <taxon>Trifolieae</taxon>
        <taxon>Trifolium</taxon>
    </lineage>
</organism>
<evidence type="ECO:0000256" key="4">
    <source>
        <dbReference type="ARBA" id="ARBA00022527"/>
    </source>
</evidence>
<gene>
    <name evidence="14" type="ORF">L195_g024255</name>
</gene>
<dbReference type="Proteomes" id="UP000236291">
    <property type="component" value="Unassembled WGS sequence"/>
</dbReference>
<dbReference type="PROSITE" id="PS00108">
    <property type="entry name" value="PROTEIN_KINASE_ST"/>
    <property type="match status" value="1"/>
</dbReference>
<evidence type="ECO:0000256" key="6">
    <source>
        <dbReference type="ARBA" id="ARBA00022741"/>
    </source>
</evidence>
<evidence type="ECO:0000256" key="7">
    <source>
        <dbReference type="ARBA" id="ARBA00022777"/>
    </source>
</evidence>
<dbReference type="GO" id="GO:0005524">
    <property type="term" value="F:ATP binding"/>
    <property type="evidence" value="ECO:0007669"/>
    <property type="project" value="UniProtKB-UniRule"/>
</dbReference>
<comment type="catalytic activity">
    <reaction evidence="10">
        <text>L-seryl-[protein] + ATP = O-phospho-L-seryl-[protein] + ADP + H(+)</text>
        <dbReference type="Rhea" id="RHEA:17989"/>
        <dbReference type="Rhea" id="RHEA-COMP:9863"/>
        <dbReference type="Rhea" id="RHEA-COMP:11604"/>
        <dbReference type="ChEBI" id="CHEBI:15378"/>
        <dbReference type="ChEBI" id="CHEBI:29999"/>
        <dbReference type="ChEBI" id="CHEBI:30616"/>
        <dbReference type="ChEBI" id="CHEBI:83421"/>
        <dbReference type="ChEBI" id="CHEBI:456216"/>
        <dbReference type="EC" id="2.7.11.1"/>
    </reaction>
</comment>
<evidence type="ECO:0000259" key="13">
    <source>
        <dbReference type="PROSITE" id="PS50011"/>
    </source>
</evidence>
<protein>
    <recommendedName>
        <fullName evidence="3">non-specific serine/threonine protein kinase</fullName>
        <ecNumber evidence="3">2.7.11.1</ecNumber>
    </recommendedName>
</protein>
<comment type="similarity">
    <text evidence="1">In the N-terminal section; belongs to the leguminous lectin family.</text>
</comment>
<dbReference type="PROSITE" id="PS50011">
    <property type="entry name" value="PROTEIN_KINASE_DOM"/>
    <property type="match status" value="1"/>
</dbReference>
<accession>A0A2K3ND47</accession>
<feature type="domain" description="Protein kinase" evidence="13">
    <location>
        <begin position="25"/>
        <end position="300"/>
    </location>
</feature>
<evidence type="ECO:0000256" key="12">
    <source>
        <dbReference type="RuleBase" id="RU000304"/>
    </source>
</evidence>
<dbReference type="GO" id="GO:0004674">
    <property type="term" value="F:protein serine/threonine kinase activity"/>
    <property type="evidence" value="ECO:0007669"/>
    <property type="project" value="UniProtKB-KW"/>
</dbReference>
<feature type="binding site" evidence="11">
    <location>
        <position position="53"/>
    </location>
    <ligand>
        <name>ATP</name>
        <dbReference type="ChEBI" id="CHEBI:30616"/>
    </ligand>
</feature>
<dbReference type="EC" id="2.7.11.1" evidence="3"/>
<evidence type="ECO:0000256" key="5">
    <source>
        <dbReference type="ARBA" id="ARBA00022679"/>
    </source>
</evidence>
<dbReference type="Pfam" id="PF00069">
    <property type="entry name" value="Pkinase"/>
    <property type="match status" value="1"/>
</dbReference>
<keyword evidence="6 11" id="KW-0547">Nucleotide-binding</keyword>
<evidence type="ECO:0000256" key="8">
    <source>
        <dbReference type="ARBA" id="ARBA00022840"/>
    </source>
</evidence>
<evidence type="ECO:0000256" key="3">
    <source>
        <dbReference type="ARBA" id="ARBA00012513"/>
    </source>
</evidence>
<dbReference type="Gene3D" id="1.10.510.10">
    <property type="entry name" value="Transferase(Phosphotransferase) domain 1"/>
    <property type="match status" value="1"/>
</dbReference>
<dbReference type="InterPro" id="IPR008271">
    <property type="entry name" value="Ser/Thr_kinase_AS"/>
</dbReference>
<evidence type="ECO:0000256" key="9">
    <source>
        <dbReference type="ARBA" id="ARBA00047899"/>
    </source>
</evidence>
<comment type="caution">
    <text evidence="14">The sequence shown here is derived from an EMBL/GenBank/DDBJ whole genome shotgun (WGS) entry which is preliminary data.</text>
</comment>
<dbReference type="FunFam" id="3.30.200.20:FF:000621">
    <property type="entry name" value="Putative L-type lectin-domain containing receptor kinase VII.2"/>
    <property type="match status" value="1"/>
</dbReference>
<dbReference type="SMART" id="SM00220">
    <property type="entry name" value="S_TKc"/>
    <property type="match status" value="1"/>
</dbReference>
<dbReference type="STRING" id="57577.A0A2K3ND47"/>
<dbReference type="FunFam" id="1.10.510.10:FF:000108">
    <property type="entry name" value="L-type lectin-domain containing receptor kinase S.4"/>
    <property type="match status" value="1"/>
</dbReference>
<keyword evidence="8 11" id="KW-0067">ATP-binding</keyword>
<dbReference type="AlphaFoldDB" id="A0A2K3ND47"/>
<evidence type="ECO:0000256" key="11">
    <source>
        <dbReference type="PROSITE-ProRule" id="PRU10141"/>
    </source>
</evidence>
<proteinExistence type="inferred from homology"/>
<sequence>MEDWELEYWPHRMSYEEIESSTKKFSEENVIGVGGNGKVYMGVLRGGVMIAVKNISHENDGLREFLAEISTLGRLKQRNLVGLRGWCKKNAGNFLLVYDYMENGSLDKRVFDCDESKMLNYEDRIRIIKDVAYAVLYLHEGWEVKVVHRDIKASNVLLDKDMNAKLGDFGLARMQNHGQIASTTKLVGTVGYMAPEVIKTGRASTHTDVYMFGILILEVMCGRRPLEEGKEPLVEFVWKLMVQGELVCALDQRLRAKGEFSLQEMERVLHLGLLCAYPEPKSRPTIRQVLNILEGKNEGVEESEIENMDSYLLQQLKSRDILAEYSHYFSYASHPTFQDIRQLSPTSFTWSGSLVEGR</sequence>
<name>A0A2K3ND47_TRIPR</name>